<dbReference type="PANTHER" id="PTHR20959">
    <property type="entry name" value="TRANSPORT AND GOLGI ORGANIZATION PROTEIN 6 FAMILY MEMBER"/>
    <property type="match status" value="1"/>
</dbReference>
<evidence type="ECO:0000313" key="4">
    <source>
        <dbReference type="Proteomes" id="UP000095023"/>
    </source>
</evidence>
<feature type="domain" description="RNA polymerase II assembly factor Rtp1 C-terminal" evidence="2">
    <location>
        <begin position="88"/>
        <end position="194"/>
    </location>
</feature>
<dbReference type="PANTHER" id="PTHR20959:SF1">
    <property type="entry name" value="TRANSPORT AND GOLGI ORGANIZATION PROTEIN 6 HOMOLOG"/>
    <property type="match status" value="1"/>
</dbReference>
<dbReference type="GO" id="GO:0009306">
    <property type="term" value="P:protein secretion"/>
    <property type="evidence" value="ECO:0007669"/>
    <property type="project" value="TreeGrafter"/>
</dbReference>
<dbReference type="InterPro" id="IPR019451">
    <property type="entry name" value="Rtp1_C1"/>
</dbReference>
<dbReference type="OrthoDB" id="39591at2759"/>
<reference evidence="4" key="1">
    <citation type="submission" date="2016-02" db="EMBL/GenBank/DDBJ databases">
        <title>Comparative genomics of biotechnologically important yeasts.</title>
        <authorList>
            <consortium name="DOE Joint Genome Institute"/>
            <person name="Riley R."/>
            <person name="Haridas S."/>
            <person name="Wolfe K.H."/>
            <person name="Lopes M.R."/>
            <person name="Hittinger C.T."/>
            <person name="Goker M."/>
            <person name="Salamov A."/>
            <person name="Wisecaver J."/>
            <person name="Long T.M."/>
            <person name="Aerts A.L."/>
            <person name="Barry K."/>
            <person name="Choi C."/>
            <person name="Clum A."/>
            <person name="Coughlan A.Y."/>
            <person name="Deshpande S."/>
            <person name="Douglass A.P."/>
            <person name="Hanson S.J."/>
            <person name="Klenk H.-P."/>
            <person name="Labutti K."/>
            <person name="Lapidus A."/>
            <person name="Lindquist E."/>
            <person name="Lipzen A."/>
            <person name="Meier-Kolthoff J.P."/>
            <person name="Ohm R.A."/>
            <person name="Otillar R.P."/>
            <person name="Pangilinan J."/>
            <person name="Peng Y."/>
            <person name="Rokas A."/>
            <person name="Rosa C.A."/>
            <person name="Scheuner C."/>
            <person name="Sibirny A.A."/>
            <person name="Slot J.C."/>
            <person name="Stielow J.B."/>
            <person name="Sun H."/>
            <person name="Kurtzman C.P."/>
            <person name="Blackwell M."/>
            <person name="Jeffries T.W."/>
            <person name="Grigoriev I.V."/>
        </authorList>
    </citation>
    <scope>NUCLEOTIDE SEQUENCE [LARGE SCALE GENOMIC DNA]</scope>
    <source>
        <strain evidence="4">NRRL Y-17796</strain>
    </source>
</reference>
<dbReference type="Pfam" id="PF10363">
    <property type="entry name" value="RTP1_C1"/>
    <property type="match status" value="1"/>
</dbReference>
<feature type="non-terminal residue" evidence="3">
    <location>
        <position position="1"/>
    </location>
</feature>
<dbReference type="InterPro" id="IPR011989">
    <property type="entry name" value="ARM-like"/>
</dbReference>
<dbReference type="Proteomes" id="UP000095023">
    <property type="component" value="Unassembled WGS sequence"/>
</dbReference>
<comment type="similarity">
    <text evidence="1">Belongs to the Tango6 family.</text>
</comment>
<dbReference type="AlphaFoldDB" id="A0A1E4TLB8"/>
<name>A0A1E4TLB8_9ASCO</name>
<dbReference type="InterPro" id="IPR016024">
    <property type="entry name" value="ARM-type_fold"/>
</dbReference>
<organism evidence="3 4">
    <name type="scientific">Tortispora caseinolytica NRRL Y-17796</name>
    <dbReference type="NCBI Taxonomy" id="767744"/>
    <lineage>
        <taxon>Eukaryota</taxon>
        <taxon>Fungi</taxon>
        <taxon>Dikarya</taxon>
        <taxon>Ascomycota</taxon>
        <taxon>Saccharomycotina</taxon>
        <taxon>Trigonopsidomycetes</taxon>
        <taxon>Trigonopsidales</taxon>
        <taxon>Trigonopsidaceae</taxon>
        <taxon>Tortispora</taxon>
    </lineage>
</organism>
<dbReference type="InterPro" id="IPR039600">
    <property type="entry name" value="TANGO6/Rtp1"/>
</dbReference>
<dbReference type="Gene3D" id="1.25.10.10">
    <property type="entry name" value="Leucine-rich Repeat Variant"/>
    <property type="match status" value="1"/>
</dbReference>
<sequence length="325" mass="36462">ENDSDDEDEGQEDEEIVNSSMSIASMILLDSELSQESRDLANTLNEKLEYIAEHGTPVLQSATHTLRIALDTICTTDTSEPSTSAVIYKQAIEKLSDPLVPVKAHGLNNLKTLVNKRDPIIDPTKVSSIVLRLMKDDDSFVYLNCVKVLESLARVYGSEILDRIFVAYTSKTELDQRLRYGEAIEKCLRIMGELFWRDKAQYLCLQLIRIAGDSKLDFRWRMSSLSILGVACESNLSGLSGIVWPITDCALSILTFDNTNKQESIILRRAALVLIASIFRSMESFGDFPQDKVRSTISTLRYLSETEFDSVAKDQATTILDIIKD</sequence>
<evidence type="ECO:0000256" key="1">
    <source>
        <dbReference type="ARBA" id="ARBA00005724"/>
    </source>
</evidence>
<protein>
    <recommendedName>
        <fullName evidence="2">RNA polymerase II assembly factor Rtp1 C-terminal domain-containing protein</fullName>
    </recommendedName>
</protein>
<feature type="non-terminal residue" evidence="3">
    <location>
        <position position="325"/>
    </location>
</feature>
<evidence type="ECO:0000313" key="3">
    <source>
        <dbReference type="EMBL" id="ODV92542.1"/>
    </source>
</evidence>
<dbReference type="SUPFAM" id="SSF48371">
    <property type="entry name" value="ARM repeat"/>
    <property type="match status" value="1"/>
</dbReference>
<keyword evidence="4" id="KW-1185">Reference proteome</keyword>
<proteinExistence type="inferred from homology"/>
<evidence type="ECO:0000259" key="2">
    <source>
        <dbReference type="Pfam" id="PF10363"/>
    </source>
</evidence>
<gene>
    <name evidence="3" type="ORF">CANCADRAFT_12426</name>
</gene>
<dbReference type="EMBL" id="KV453841">
    <property type="protein sequence ID" value="ODV92542.1"/>
    <property type="molecule type" value="Genomic_DNA"/>
</dbReference>
<accession>A0A1E4TLB8</accession>